<dbReference type="GeneID" id="64406972"/>
<dbReference type="EMBL" id="CP072385">
    <property type="protein sequence ID" value="QUC09807.1"/>
    <property type="molecule type" value="Genomic_DNA"/>
</dbReference>
<evidence type="ECO:0000313" key="2">
    <source>
        <dbReference type="EMBL" id="QUC09807.1"/>
    </source>
</evidence>
<dbReference type="CDD" id="cd04301">
    <property type="entry name" value="NAT_SF"/>
    <property type="match status" value="1"/>
</dbReference>
<protein>
    <submittedName>
        <fullName evidence="2">N-acetyltransferase</fullName>
    </submittedName>
</protein>
<keyword evidence="4" id="KW-1185">Reference proteome</keyword>
<dbReference type="Gene3D" id="3.40.630.30">
    <property type="match status" value="1"/>
</dbReference>
<sequence length="98" mass="11108">MSKSKLMNNEAGSRFELLIDGRVATYIDYVDHGYALELTHTVTEPDFRGRGLAGELVDFALTRIEAEEKRVIPTCSFVAERVTKKPEFTHLVARFPHP</sequence>
<reference evidence="2" key="2">
    <citation type="submission" date="2021-03" db="EMBL/GenBank/DDBJ databases">
        <title>Human Oral Microbial Genomes.</title>
        <authorList>
            <person name="Johnston C.D."/>
            <person name="Chen T."/>
            <person name="Dewhirst F.E."/>
        </authorList>
    </citation>
    <scope>NUCLEOTIDE SEQUENCE</scope>
    <source>
        <strain evidence="2">F0714</strain>
    </source>
</reference>
<dbReference type="OMA" id="HHTVTYP"/>
<dbReference type="InterPro" id="IPR016181">
    <property type="entry name" value="Acyl_CoA_acyltransferase"/>
</dbReference>
<evidence type="ECO:0000313" key="3">
    <source>
        <dbReference type="EMBL" id="VEH70207.1"/>
    </source>
</evidence>
<dbReference type="EMBL" id="LR134406">
    <property type="protein sequence ID" value="VEH70207.1"/>
    <property type="molecule type" value="Genomic_DNA"/>
</dbReference>
<dbReference type="InterPro" id="IPR045057">
    <property type="entry name" value="Gcn5-rel_NAT"/>
</dbReference>
<proteinExistence type="predicted"/>
<organism evidence="3 4">
    <name type="scientific">Arachnia propionica</name>
    <dbReference type="NCBI Taxonomy" id="1750"/>
    <lineage>
        <taxon>Bacteria</taxon>
        <taxon>Bacillati</taxon>
        <taxon>Actinomycetota</taxon>
        <taxon>Actinomycetes</taxon>
        <taxon>Propionibacteriales</taxon>
        <taxon>Propionibacteriaceae</taxon>
        <taxon>Arachnia</taxon>
    </lineage>
</organism>
<dbReference type="Proteomes" id="UP000273044">
    <property type="component" value="Chromosome"/>
</dbReference>
<dbReference type="RefSeq" id="WP_014846584.1">
    <property type="nucleotide sequence ID" value="NZ_CAJZDL010000009.1"/>
</dbReference>
<dbReference type="Proteomes" id="UP000677180">
    <property type="component" value="Chromosome"/>
</dbReference>
<accession>A0A3N4D1K3</accession>
<name>A0A3N4D1K3_9ACTN</name>
<dbReference type="Pfam" id="PF14542">
    <property type="entry name" value="Acetyltransf_CG"/>
    <property type="match status" value="1"/>
</dbReference>
<dbReference type="SUPFAM" id="SSF55729">
    <property type="entry name" value="Acyl-CoA N-acyltransferases (Nat)"/>
    <property type="match status" value="1"/>
</dbReference>
<dbReference type="PANTHER" id="PTHR31435:SF10">
    <property type="entry name" value="BSR4717 PROTEIN"/>
    <property type="match status" value="1"/>
</dbReference>
<dbReference type="OrthoDB" id="5405911at2"/>
<dbReference type="PROSITE" id="PS51729">
    <property type="entry name" value="GNAT_YJDJ"/>
    <property type="match status" value="1"/>
</dbReference>
<dbReference type="AlphaFoldDB" id="A0A3N4D1K3"/>
<feature type="domain" description="N-acetyltransferase" evidence="1">
    <location>
        <begin position="7"/>
        <end position="93"/>
    </location>
</feature>
<dbReference type="InterPro" id="IPR031165">
    <property type="entry name" value="GNAT_YJDJ"/>
</dbReference>
<dbReference type="PANTHER" id="PTHR31435">
    <property type="entry name" value="PROTEIN NATD1"/>
    <property type="match status" value="1"/>
</dbReference>
<evidence type="ECO:0000313" key="4">
    <source>
        <dbReference type="Proteomes" id="UP000273044"/>
    </source>
</evidence>
<evidence type="ECO:0000259" key="1">
    <source>
        <dbReference type="PROSITE" id="PS51729"/>
    </source>
</evidence>
<reference evidence="3 4" key="1">
    <citation type="submission" date="2018-12" db="EMBL/GenBank/DDBJ databases">
        <authorList>
            <consortium name="Pathogen Informatics"/>
        </authorList>
    </citation>
    <scope>NUCLEOTIDE SEQUENCE [LARGE SCALE GENOMIC DNA]</scope>
    <source>
        <strain evidence="3 4">NCTC12967</strain>
    </source>
</reference>
<gene>
    <name evidence="2" type="ORF">J5A53_08060</name>
    <name evidence="3" type="ORF">NCTC12967_01500</name>
</gene>